<protein>
    <submittedName>
        <fullName evidence="2">Uncharacterized protein</fullName>
    </submittedName>
</protein>
<evidence type="ECO:0000313" key="3">
    <source>
        <dbReference type="Proteomes" id="UP000320085"/>
    </source>
</evidence>
<accession>A0A543PPP4</accession>
<name>A0A543PPP4_9MICO</name>
<dbReference type="Proteomes" id="UP000320085">
    <property type="component" value="Unassembled WGS sequence"/>
</dbReference>
<evidence type="ECO:0000313" key="2">
    <source>
        <dbReference type="EMBL" id="TQN46043.1"/>
    </source>
</evidence>
<gene>
    <name evidence="2" type="ORF">FHX52_2749</name>
</gene>
<feature type="region of interest" description="Disordered" evidence="1">
    <location>
        <begin position="54"/>
        <end position="84"/>
    </location>
</feature>
<comment type="caution">
    <text evidence="2">The sequence shown here is derived from an EMBL/GenBank/DDBJ whole genome shotgun (WGS) entry which is preliminary data.</text>
</comment>
<dbReference type="OrthoDB" id="10001546at2"/>
<organism evidence="2 3">
    <name type="scientific">Humibacillus xanthopallidus</name>
    <dbReference type="NCBI Taxonomy" id="412689"/>
    <lineage>
        <taxon>Bacteria</taxon>
        <taxon>Bacillati</taxon>
        <taxon>Actinomycetota</taxon>
        <taxon>Actinomycetes</taxon>
        <taxon>Micrococcales</taxon>
        <taxon>Intrasporangiaceae</taxon>
        <taxon>Humibacillus</taxon>
    </lineage>
</organism>
<dbReference type="EMBL" id="VFQF01000002">
    <property type="protein sequence ID" value="TQN46043.1"/>
    <property type="molecule type" value="Genomic_DNA"/>
</dbReference>
<reference evidence="2 3" key="1">
    <citation type="submission" date="2019-06" db="EMBL/GenBank/DDBJ databases">
        <title>Sequencing the genomes of 1000 actinobacteria strains.</title>
        <authorList>
            <person name="Klenk H.-P."/>
        </authorList>
    </citation>
    <scope>NUCLEOTIDE SEQUENCE [LARGE SCALE GENOMIC DNA]</scope>
    <source>
        <strain evidence="2 3">DSM 21776</strain>
    </source>
</reference>
<dbReference type="RefSeq" id="WP_141822878.1">
    <property type="nucleotide sequence ID" value="NZ_BAAAQC010000004.1"/>
</dbReference>
<evidence type="ECO:0000256" key="1">
    <source>
        <dbReference type="SAM" id="MobiDB-lite"/>
    </source>
</evidence>
<sequence length="99" mass="9977">MDTTPSPAALPPAPRSALRRGLSAAGAAVVVAFVGTAGLGVAQAHAAGVSTGLSYAAQPGTQSPRPPHPPRKANHPANLPAATTTAFRYSFRDGQLIRL</sequence>
<proteinExistence type="predicted"/>
<dbReference type="AlphaFoldDB" id="A0A543PPP4"/>